<evidence type="ECO:0000256" key="2">
    <source>
        <dbReference type="ARBA" id="ARBA00023295"/>
    </source>
</evidence>
<dbReference type="InterPro" id="IPR013785">
    <property type="entry name" value="Aldolase_TIM"/>
</dbReference>
<dbReference type="CDD" id="cd14791">
    <property type="entry name" value="GH36"/>
    <property type="match status" value="1"/>
</dbReference>
<reference evidence="5" key="1">
    <citation type="journal article" date="2019" name="Int. J. Syst. Evol. Microbiol.">
        <title>The Global Catalogue of Microorganisms (GCM) 10K type strain sequencing project: providing services to taxonomists for standard genome sequencing and annotation.</title>
        <authorList>
            <consortium name="The Broad Institute Genomics Platform"/>
            <consortium name="The Broad Institute Genome Sequencing Center for Infectious Disease"/>
            <person name="Wu L."/>
            <person name="Ma J."/>
        </authorList>
    </citation>
    <scope>NUCLEOTIDE SEQUENCE [LARGE SCALE GENOMIC DNA]</scope>
    <source>
        <strain evidence="5">CCUG 57113</strain>
    </source>
</reference>
<proteinExistence type="inferred from homology"/>
<dbReference type="InterPro" id="IPR050985">
    <property type="entry name" value="Alpha-glycosidase_related"/>
</dbReference>
<evidence type="ECO:0000313" key="4">
    <source>
        <dbReference type="EMBL" id="MFC5471163.1"/>
    </source>
</evidence>
<dbReference type="InterPro" id="IPR017853">
    <property type="entry name" value="GH"/>
</dbReference>
<comment type="similarity">
    <text evidence="3">Belongs to the glycosyl hydrolase.</text>
</comment>
<keyword evidence="1 3" id="KW-0378">Hydrolase</keyword>
<dbReference type="Gene3D" id="3.20.20.70">
    <property type="entry name" value="Aldolase class I"/>
    <property type="match status" value="1"/>
</dbReference>
<organism evidence="4 5">
    <name type="scientific">Cohnella suwonensis</name>
    <dbReference type="NCBI Taxonomy" id="696072"/>
    <lineage>
        <taxon>Bacteria</taxon>
        <taxon>Bacillati</taxon>
        <taxon>Bacillota</taxon>
        <taxon>Bacilli</taxon>
        <taxon>Bacillales</taxon>
        <taxon>Paenibacillaceae</taxon>
        <taxon>Cohnella</taxon>
    </lineage>
</organism>
<dbReference type="PIRSF" id="PIRSF005536">
    <property type="entry name" value="Agal"/>
    <property type="match status" value="1"/>
</dbReference>
<dbReference type="EC" id="3.2.1.22" evidence="3"/>
<dbReference type="Proteomes" id="UP001596105">
    <property type="component" value="Unassembled WGS sequence"/>
</dbReference>
<keyword evidence="2 3" id="KW-0326">Glycosidase</keyword>
<evidence type="ECO:0000256" key="3">
    <source>
        <dbReference type="PIRNR" id="PIRNR005536"/>
    </source>
</evidence>
<dbReference type="PANTHER" id="PTHR43053:SF3">
    <property type="entry name" value="ALPHA-GALACTOSIDASE C-RELATED"/>
    <property type="match status" value="1"/>
</dbReference>
<evidence type="ECO:0000313" key="5">
    <source>
        <dbReference type="Proteomes" id="UP001596105"/>
    </source>
</evidence>
<evidence type="ECO:0000256" key="1">
    <source>
        <dbReference type="ARBA" id="ARBA00022801"/>
    </source>
</evidence>
<dbReference type="InterPro" id="IPR038417">
    <property type="entry name" value="Alpga-gal_N_sf"/>
</dbReference>
<name>A0ABW0LZ57_9BACL</name>
<dbReference type="PANTHER" id="PTHR43053">
    <property type="entry name" value="GLYCOSIDASE FAMILY 31"/>
    <property type="match status" value="1"/>
</dbReference>
<dbReference type="SUPFAM" id="SSF51445">
    <property type="entry name" value="(Trans)glycosidases"/>
    <property type="match status" value="1"/>
</dbReference>
<protein>
    <recommendedName>
        <fullName evidence="3">Alpha-galactosidase</fullName>
        <ecNumber evidence="3">3.2.1.22</ecNumber>
    </recommendedName>
</protein>
<dbReference type="PRINTS" id="PR00743">
    <property type="entry name" value="GLHYDRLASE36"/>
</dbReference>
<dbReference type="EMBL" id="JBHSMH010000090">
    <property type="protein sequence ID" value="MFC5471163.1"/>
    <property type="molecule type" value="Genomic_DNA"/>
</dbReference>
<dbReference type="RefSeq" id="WP_209746177.1">
    <property type="nucleotide sequence ID" value="NZ_JBHSMH010000090.1"/>
</dbReference>
<dbReference type="InterPro" id="IPR002252">
    <property type="entry name" value="Glyco_hydro_36"/>
</dbReference>
<dbReference type="Gene3D" id="2.70.98.60">
    <property type="entry name" value="alpha-galactosidase from lactobacil brevis"/>
    <property type="match status" value="1"/>
</dbReference>
<keyword evidence="5" id="KW-1185">Reference proteome</keyword>
<comment type="catalytic activity">
    <reaction evidence="3">
        <text>Hydrolysis of terminal, non-reducing alpha-D-galactose residues in alpha-D-galactosides, including galactose oligosaccharides, galactomannans and galactolipids.</text>
        <dbReference type="EC" id="3.2.1.22"/>
    </reaction>
</comment>
<dbReference type="Pfam" id="PF02065">
    <property type="entry name" value="Melibiase"/>
    <property type="match status" value="1"/>
</dbReference>
<comment type="caution">
    <text evidence="4">The sequence shown here is derived from an EMBL/GenBank/DDBJ whole genome shotgun (WGS) entry which is preliminary data.</text>
</comment>
<gene>
    <name evidence="4" type="ORF">ACFPPD_20970</name>
</gene>
<accession>A0ABW0LZ57</accession>
<dbReference type="GO" id="GO:0016798">
    <property type="term" value="F:hydrolase activity, acting on glycosyl bonds"/>
    <property type="evidence" value="ECO:0007669"/>
    <property type="project" value="UniProtKB-KW"/>
</dbReference>
<sequence>MNDSRWIRVEENGMRLLFEVASDGDVRFLHFGNGEPIGIESWPEKTRAKYRLLEVHASGENHDDHHGSKHTGTLPGKRLKLVGEEDGRNADGRLLVFHLKDDKSGLAASYHMQFFDGIRIVRAWTRLENTGNEPLGLEYVSTFTLYGIDKEGSTARDRKMRLHIPHNTWYGEAQWRSYRLPELGLEKVNEFSMKRLSYGSTGTWSSSQYAPMGFLENEETSGGLVWQIEHNGSWHWEMSDMADRLYLQLSGPTEAENHWWKELAPGESFITVPAAIGTVQGGIEQAIGEMTRYRRKIRRKNEDNEKLPVIFNDYMNCLFGDPTTEKLIPLIDAAADAGCEYYCIDCGWYSDGEWWDGVGEWLPSEARFPGGIREVLDYIRSKGMVPGLWLEIEVMGIQCRLASQLPDNWFFLRHGKRVIDHARYQLDFRNPEVRAYADKIIDRVVGEYGVGYIKMDYNINAGIGTDYAAHSSGDGLLEHNRAYLKWVDDVFERYPDLVIENCGSGGMRLDYALLSRHSIQSTSDQTDYLKNAAIAAASASLVTPEQAAVWSYPLKEGDREEVIMNMVNAMLLRIHQSGHLAEIDADRLELVKEAIKYYKKIRSHIAQGLPIWPQGLPNFESKWFSFGIRDESFILLAVWRMDEFENTVSIPLTELKGVPAQITLAYPKNEATTWTWDSTEGLLKVSLPQARSARLFEITWNYDL</sequence>